<evidence type="ECO:0000256" key="1">
    <source>
        <dbReference type="SAM" id="Phobius"/>
    </source>
</evidence>
<feature type="transmembrane region" description="Helical" evidence="1">
    <location>
        <begin position="35"/>
        <end position="52"/>
    </location>
</feature>
<organism evidence="2 3">
    <name type="scientific">Halalkalibacillus sediminis</name>
    <dbReference type="NCBI Taxonomy" id="2018042"/>
    <lineage>
        <taxon>Bacteria</taxon>
        <taxon>Bacillati</taxon>
        <taxon>Bacillota</taxon>
        <taxon>Bacilli</taxon>
        <taxon>Bacillales</taxon>
        <taxon>Bacillaceae</taxon>
        <taxon>Halalkalibacillus</taxon>
    </lineage>
</organism>
<keyword evidence="1" id="KW-0812">Transmembrane</keyword>
<keyword evidence="1" id="KW-0472">Membrane</keyword>
<evidence type="ECO:0000313" key="3">
    <source>
        <dbReference type="Proteomes" id="UP000243524"/>
    </source>
</evidence>
<feature type="transmembrane region" description="Helical" evidence="1">
    <location>
        <begin position="114"/>
        <end position="132"/>
    </location>
</feature>
<proteinExistence type="predicted"/>
<evidence type="ECO:0000313" key="2">
    <source>
        <dbReference type="EMBL" id="PKR77691.1"/>
    </source>
</evidence>
<comment type="caution">
    <text evidence="2">The sequence shown here is derived from an EMBL/GenBank/DDBJ whole genome shotgun (WGS) entry which is preliminary data.</text>
</comment>
<sequence>MSKVYKFIRIVLIPVILTLLIVIPNYDDLHSESFYYYTLMGLIPALLFREVWRKMFDEWFYERWKTERNKPMTYHYAKGAAIGLGLIFIVASWYQYVFNGLTPWDIIIRLSDVGWALMIPAILILGGLLGWIQKPSQERRFRKVEKRMAEDKEKD</sequence>
<dbReference type="RefSeq" id="WP_101331299.1">
    <property type="nucleotide sequence ID" value="NZ_PJNH01000002.1"/>
</dbReference>
<name>A0A2I0QTM7_9BACI</name>
<gene>
    <name evidence="2" type="ORF">CEY16_07090</name>
</gene>
<keyword evidence="1" id="KW-1133">Transmembrane helix</keyword>
<accession>A0A2I0QTM7</accession>
<protein>
    <submittedName>
        <fullName evidence="2">Uncharacterized protein</fullName>
    </submittedName>
</protein>
<keyword evidence="3" id="KW-1185">Reference proteome</keyword>
<dbReference type="Proteomes" id="UP000243524">
    <property type="component" value="Unassembled WGS sequence"/>
</dbReference>
<reference evidence="2 3" key="1">
    <citation type="submission" date="2017-06" db="EMBL/GenBank/DDBJ databases">
        <title>the draft geome sequence of Illustriluteabacillus marina B3227.</title>
        <authorList>
            <person name="He R.-H."/>
            <person name="Du Z.-J."/>
        </authorList>
    </citation>
    <scope>NUCLEOTIDE SEQUENCE [LARGE SCALE GENOMIC DNA]</scope>
    <source>
        <strain evidence="2 3">B3227</strain>
    </source>
</reference>
<dbReference type="EMBL" id="PJNH01000002">
    <property type="protein sequence ID" value="PKR77691.1"/>
    <property type="molecule type" value="Genomic_DNA"/>
</dbReference>
<dbReference type="AlphaFoldDB" id="A0A2I0QTM7"/>
<feature type="transmembrane region" description="Helical" evidence="1">
    <location>
        <begin position="7"/>
        <end position="23"/>
    </location>
</feature>
<feature type="transmembrane region" description="Helical" evidence="1">
    <location>
        <begin position="73"/>
        <end position="94"/>
    </location>
</feature>